<dbReference type="GO" id="GO:0006897">
    <property type="term" value="P:endocytosis"/>
    <property type="evidence" value="ECO:0007669"/>
    <property type="project" value="TreeGrafter"/>
</dbReference>
<name>A0A0J8RD92_COCIT</name>
<dbReference type="GO" id="GO:0008017">
    <property type="term" value="F:microtubule binding"/>
    <property type="evidence" value="ECO:0007669"/>
    <property type="project" value="TreeGrafter"/>
</dbReference>
<dbReference type="EMBL" id="DS016982">
    <property type="protein sequence ID" value="KMU83140.1"/>
    <property type="molecule type" value="Genomic_DNA"/>
</dbReference>
<dbReference type="STRING" id="396776.A0A0J8RD92"/>
<dbReference type="SMART" id="SM00053">
    <property type="entry name" value="DYNc"/>
    <property type="match status" value="1"/>
</dbReference>
<dbReference type="GO" id="GO:0016020">
    <property type="term" value="C:membrane"/>
    <property type="evidence" value="ECO:0007669"/>
    <property type="project" value="TreeGrafter"/>
</dbReference>
<dbReference type="InterPro" id="IPR027417">
    <property type="entry name" value="P-loop_NTPase"/>
</dbReference>
<proteinExistence type="predicted"/>
<dbReference type="SUPFAM" id="SSF52540">
    <property type="entry name" value="P-loop containing nucleoside triphosphate hydrolases"/>
    <property type="match status" value="1"/>
</dbReference>
<evidence type="ECO:0000256" key="1">
    <source>
        <dbReference type="SAM" id="MobiDB-lite"/>
    </source>
</evidence>
<dbReference type="Pfam" id="PF00350">
    <property type="entry name" value="Dynamin_N"/>
    <property type="match status" value="1"/>
</dbReference>
<feature type="compositionally biased region" description="Polar residues" evidence="1">
    <location>
        <begin position="584"/>
        <end position="596"/>
    </location>
</feature>
<dbReference type="OrthoDB" id="415706at2759"/>
<evidence type="ECO:0000259" key="2">
    <source>
        <dbReference type="PROSITE" id="PS51388"/>
    </source>
</evidence>
<dbReference type="PRINTS" id="PR00195">
    <property type="entry name" value="DYNAMIN"/>
</dbReference>
<dbReference type="InterPro" id="IPR001401">
    <property type="entry name" value="Dynamin_GTPase"/>
</dbReference>
<feature type="compositionally biased region" description="Basic residues" evidence="1">
    <location>
        <begin position="623"/>
        <end position="634"/>
    </location>
</feature>
<reference evidence="4" key="1">
    <citation type="journal article" date="2010" name="Genome Res.">
        <title>Population genomic sequencing of Coccidioides fungi reveals recent hybridization and transposon control.</title>
        <authorList>
            <person name="Neafsey D.E."/>
            <person name="Barker B.M."/>
            <person name="Sharpton T.J."/>
            <person name="Stajich J.E."/>
            <person name="Park D.J."/>
            <person name="Whiston E."/>
            <person name="Hung C.-Y."/>
            <person name="McMahan C."/>
            <person name="White J."/>
            <person name="Sykes S."/>
            <person name="Heiman D."/>
            <person name="Young S."/>
            <person name="Zeng Q."/>
            <person name="Abouelleil A."/>
            <person name="Aftuck L."/>
            <person name="Bessette D."/>
            <person name="Brown A."/>
            <person name="FitzGerald M."/>
            <person name="Lui A."/>
            <person name="Macdonald J.P."/>
            <person name="Priest M."/>
            <person name="Orbach M.J."/>
            <person name="Galgiani J.N."/>
            <person name="Kirkland T.N."/>
            <person name="Cole G.T."/>
            <person name="Birren B.W."/>
            <person name="Henn M.R."/>
            <person name="Taylor J.W."/>
            <person name="Rounsley S.D."/>
        </authorList>
    </citation>
    <scope>NUCLEOTIDE SEQUENCE [LARGE SCALE GENOMIC DNA]</scope>
    <source>
        <strain evidence="4">H538.4</strain>
    </source>
</reference>
<feature type="compositionally biased region" description="Low complexity" evidence="1">
    <location>
        <begin position="598"/>
        <end position="610"/>
    </location>
</feature>
<dbReference type="GO" id="GO:0005525">
    <property type="term" value="F:GTP binding"/>
    <property type="evidence" value="ECO:0007669"/>
    <property type="project" value="InterPro"/>
</dbReference>
<dbReference type="InterPro" id="IPR045063">
    <property type="entry name" value="Dynamin_N"/>
</dbReference>
<dbReference type="PROSITE" id="PS51388">
    <property type="entry name" value="GED"/>
    <property type="match status" value="1"/>
</dbReference>
<dbReference type="Gene3D" id="3.40.50.300">
    <property type="entry name" value="P-loop containing nucleotide triphosphate hydrolases"/>
    <property type="match status" value="1"/>
</dbReference>
<evidence type="ECO:0000313" key="3">
    <source>
        <dbReference type="EMBL" id="KMU83140.1"/>
    </source>
</evidence>
<feature type="region of interest" description="Disordered" evidence="1">
    <location>
        <begin position="584"/>
        <end position="719"/>
    </location>
</feature>
<dbReference type="GO" id="GO:0005874">
    <property type="term" value="C:microtubule"/>
    <property type="evidence" value="ECO:0007669"/>
    <property type="project" value="TreeGrafter"/>
</dbReference>
<protein>
    <recommendedName>
        <fullName evidence="2">GED domain-containing protein</fullName>
    </recommendedName>
</protein>
<feature type="domain" description="GED" evidence="2">
    <location>
        <begin position="484"/>
        <end position="575"/>
    </location>
</feature>
<gene>
    <name evidence="3" type="ORF">CIHG_00922</name>
</gene>
<dbReference type="Proteomes" id="UP000054563">
    <property type="component" value="Unassembled WGS sequence"/>
</dbReference>
<accession>A0A0J8RD92</accession>
<dbReference type="GO" id="GO:0000266">
    <property type="term" value="P:mitochondrial fission"/>
    <property type="evidence" value="ECO:0007669"/>
    <property type="project" value="TreeGrafter"/>
</dbReference>
<dbReference type="InterPro" id="IPR022812">
    <property type="entry name" value="Dynamin"/>
</dbReference>
<feature type="compositionally biased region" description="Pro residues" evidence="1">
    <location>
        <begin position="668"/>
        <end position="677"/>
    </location>
</feature>
<dbReference type="eggNOG" id="KOG0446">
    <property type="taxonomic scope" value="Eukaryota"/>
</dbReference>
<evidence type="ECO:0000313" key="4">
    <source>
        <dbReference type="Proteomes" id="UP000054563"/>
    </source>
</evidence>
<dbReference type="InterPro" id="IPR020850">
    <property type="entry name" value="GED_dom"/>
</dbReference>
<dbReference type="GO" id="GO:0016559">
    <property type="term" value="P:peroxisome fission"/>
    <property type="evidence" value="ECO:0007669"/>
    <property type="project" value="TreeGrafter"/>
</dbReference>
<dbReference type="VEuPathDB" id="FungiDB:CIHG_00922"/>
<dbReference type="PANTHER" id="PTHR11566">
    <property type="entry name" value="DYNAMIN"/>
    <property type="match status" value="1"/>
</dbReference>
<dbReference type="GO" id="GO:0048312">
    <property type="term" value="P:intracellular distribution of mitochondria"/>
    <property type="evidence" value="ECO:0007669"/>
    <property type="project" value="TreeGrafter"/>
</dbReference>
<sequence>MHNNACVNIEPALVLASLLRIIPPPLGTIDGLCRVWPFCRFERHSMHDVYHLREDRMLGFIWWPVTTRGIQPSPVILVQILESAPLNLLQAEGPAELLSRIDELRNLGFRHRICLPQLVICGHRGCGKTSVFQAITGLSFPVSHTVRTRFAIEGIFRRSAEVSTSVRIRPGPNASPDHKHKLQTFSAQHNWLENVSEFLEKAEQYIGLNEERRFSQDTLQLEVSGPTLPDLTVIDLPGLIQEPGDNETVEDVALVRELTESYTNNPRSIVLAIISADIPLRQQSALQLAASLRRLRSIIRKWAEDFAVDMRQRGHSHYIYDNPTMSIAPTLGFPDDPQPMLKSEYIRGIHQLLKSNNVRGITGLANSRIVGELFIRQSLKWDKITKAHISEIWKKVKQFLDELLHHIAGPHTSKAIMREIINREMEERLRKTNSKVDELLKPYKRMIPSTLNEQLSFRLRQIQRKISEKADPNDISDDVDFSLCDEILDCMQVYYATALGVFLDNIAGLAIENCLLDGIESIMSPTRISQMTDNEIERLATDSNEVRNARAATARKVKVFEVTAAACTRCQMAALESSAQNYTASSDISTPNSPTFGSDFSSQKDSPSSSEVEFFENTPVRRSLSRGMRHRRSSSSRGALMFPVPIRIEEVPPSTADKRPSSSIGSNPPSPARPPPFEPRKPSSRRLSLGASRVQALPDRQPTPDLLHPGNASPSRIYPHGRAVSADKIVSRSHDLLSPASFSFEASQHRRALSVERIMPPLPETTAPSSRHMRAWSAEKFTTLPAPPPRSPARRTLSLSILPGPKNNGFRPLQRRLSKLKPVNKAKRKSIPEISLPFNFHHYGSVASMDSGKAI</sequence>
<organism evidence="3 4">
    <name type="scientific">Coccidioides immitis H538.4</name>
    <dbReference type="NCBI Taxonomy" id="396776"/>
    <lineage>
        <taxon>Eukaryota</taxon>
        <taxon>Fungi</taxon>
        <taxon>Dikarya</taxon>
        <taxon>Ascomycota</taxon>
        <taxon>Pezizomycotina</taxon>
        <taxon>Eurotiomycetes</taxon>
        <taxon>Eurotiomycetidae</taxon>
        <taxon>Onygenales</taxon>
        <taxon>Onygenaceae</taxon>
        <taxon>Coccidioides</taxon>
    </lineage>
</organism>
<dbReference type="GO" id="GO:0003924">
    <property type="term" value="F:GTPase activity"/>
    <property type="evidence" value="ECO:0007669"/>
    <property type="project" value="InterPro"/>
</dbReference>
<dbReference type="GO" id="GO:0005739">
    <property type="term" value="C:mitochondrion"/>
    <property type="evidence" value="ECO:0007669"/>
    <property type="project" value="TreeGrafter"/>
</dbReference>
<dbReference type="AlphaFoldDB" id="A0A0J8RD92"/>
<dbReference type="PANTHER" id="PTHR11566:SF21">
    <property type="entry name" value="DYNAMIN RELATED PROTEIN 1, ISOFORM A"/>
    <property type="match status" value="1"/>
</dbReference>